<evidence type="ECO:0000256" key="3">
    <source>
        <dbReference type="ARBA" id="ARBA00022692"/>
    </source>
</evidence>
<dbReference type="PANTHER" id="PTHR18945">
    <property type="entry name" value="NEUROTRANSMITTER GATED ION CHANNEL"/>
    <property type="match status" value="1"/>
</dbReference>
<dbReference type="OrthoDB" id="5975154at2759"/>
<dbReference type="InterPro" id="IPR006202">
    <property type="entry name" value="Neur_chan_lig-bd"/>
</dbReference>
<evidence type="ECO:0000256" key="5">
    <source>
        <dbReference type="ARBA" id="ARBA00023018"/>
    </source>
</evidence>
<evidence type="ECO:0000256" key="6">
    <source>
        <dbReference type="ARBA" id="ARBA00023065"/>
    </source>
</evidence>
<keyword evidence="10" id="KW-0325">Glycoprotein</keyword>
<dbReference type="PRINTS" id="PR00254">
    <property type="entry name" value="NICOTINICR"/>
</dbReference>
<evidence type="ECO:0000256" key="10">
    <source>
        <dbReference type="ARBA" id="ARBA00023180"/>
    </source>
</evidence>
<dbReference type="Proteomes" id="UP000663879">
    <property type="component" value="Unassembled WGS sequence"/>
</dbReference>
<feature type="chain" id="PRO_5033092001" evidence="14">
    <location>
        <begin position="21"/>
        <end position="580"/>
    </location>
</feature>
<dbReference type="InterPro" id="IPR038050">
    <property type="entry name" value="Neuro_actylchol_rec"/>
</dbReference>
<evidence type="ECO:0000313" key="17">
    <source>
        <dbReference type="EMBL" id="CAF0873576.1"/>
    </source>
</evidence>
<evidence type="ECO:0000313" key="18">
    <source>
        <dbReference type="Proteomes" id="UP000663879"/>
    </source>
</evidence>
<evidence type="ECO:0000256" key="7">
    <source>
        <dbReference type="ARBA" id="ARBA00023136"/>
    </source>
</evidence>
<dbReference type="InterPro" id="IPR036719">
    <property type="entry name" value="Neuro-gated_channel_TM_sf"/>
</dbReference>
<dbReference type="AlphaFoldDB" id="A0A813XIB2"/>
<accession>A0A813XIB2</accession>
<dbReference type="PRINTS" id="PR00252">
    <property type="entry name" value="NRIONCHANNEL"/>
</dbReference>
<dbReference type="GO" id="GO:0022848">
    <property type="term" value="F:acetylcholine-gated monoatomic cation-selective channel activity"/>
    <property type="evidence" value="ECO:0007669"/>
    <property type="project" value="InterPro"/>
</dbReference>
<evidence type="ECO:0000256" key="13">
    <source>
        <dbReference type="ARBA" id="ARBA00034099"/>
    </source>
</evidence>
<feature type="domain" description="Neurotransmitter-gated ion-channel ligand-binding" evidence="15">
    <location>
        <begin position="34"/>
        <end position="243"/>
    </location>
</feature>
<feature type="transmembrane region" description="Helical" evidence="14">
    <location>
        <begin position="510"/>
        <end position="527"/>
    </location>
</feature>
<keyword evidence="1 14" id="KW-0813">Transport</keyword>
<dbReference type="CDD" id="cd19051">
    <property type="entry name" value="LGIC_TM_cation"/>
    <property type="match status" value="1"/>
</dbReference>
<evidence type="ECO:0000256" key="14">
    <source>
        <dbReference type="RuleBase" id="RU000687"/>
    </source>
</evidence>
<evidence type="ECO:0000259" key="16">
    <source>
        <dbReference type="Pfam" id="PF02932"/>
    </source>
</evidence>
<keyword evidence="5" id="KW-0770">Synapse</keyword>
<dbReference type="EMBL" id="CAJNOC010001547">
    <property type="protein sequence ID" value="CAF0873576.1"/>
    <property type="molecule type" value="Genomic_DNA"/>
</dbReference>
<dbReference type="Pfam" id="PF02931">
    <property type="entry name" value="Neur_chan_LBD"/>
    <property type="match status" value="1"/>
</dbReference>
<dbReference type="InterPro" id="IPR006029">
    <property type="entry name" value="Neurotrans-gated_channel_TM"/>
</dbReference>
<evidence type="ECO:0000256" key="8">
    <source>
        <dbReference type="ARBA" id="ARBA00023157"/>
    </source>
</evidence>
<feature type="transmembrane region" description="Helical" evidence="14">
    <location>
        <begin position="275"/>
        <end position="295"/>
    </location>
</feature>
<keyword evidence="11" id="KW-1071">Ligand-gated ion channel</keyword>
<organism evidence="17 18">
    <name type="scientific">Brachionus calyciflorus</name>
    <dbReference type="NCBI Taxonomy" id="104777"/>
    <lineage>
        <taxon>Eukaryota</taxon>
        <taxon>Metazoa</taxon>
        <taxon>Spiralia</taxon>
        <taxon>Gnathifera</taxon>
        <taxon>Rotifera</taxon>
        <taxon>Eurotatoria</taxon>
        <taxon>Monogononta</taxon>
        <taxon>Pseudotrocha</taxon>
        <taxon>Ploima</taxon>
        <taxon>Brachionidae</taxon>
        <taxon>Brachionus</taxon>
    </lineage>
</organism>
<comment type="caution">
    <text evidence="17">The sequence shown here is derived from an EMBL/GenBank/DDBJ whole genome shotgun (WGS) entry which is preliminary data.</text>
</comment>
<dbReference type="InterPro" id="IPR002394">
    <property type="entry name" value="Nicotinic_acetylcholine_rcpt"/>
</dbReference>
<gene>
    <name evidence="17" type="ORF">OXX778_LOCUS10054</name>
</gene>
<dbReference type="SUPFAM" id="SSF90112">
    <property type="entry name" value="Neurotransmitter-gated ion-channel transmembrane pore"/>
    <property type="match status" value="1"/>
</dbReference>
<comment type="subcellular location">
    <subcellularLocation>
        <location evidence="13">Synaptic cell membrane</location>
        <topology evidence="13">Multi-pass membrane protein</topology>
    </subcellularLocation>
</comment>
<keyword evidence="2" id="KW-1003">Cell membrane</keyword>
<reference evidence="17" key="1">
    <citation type="submission" date="2021-02" db="EMBL/GenBank/DDBJ databases">
        <authorList>
            <person name="Nowell W R."/>
        </authorList>
    </citation>
    <scope>NUCLEOTIDE SEQUENCE</scope>
    <source>
        <strain evidence="17">Ploen Becks lab</strain>
    </source>
</reference>
<keyword evidence="7 14" id="KW-0472">Membrane</keyword>
<keyword evidence="6 14" id="KW-0406">Ion transport</keyword>
<evidence type="ECO:0000259" key="15">
    <source>
        <dbReference type="Pfam" id="PF02931"/>
    </source>
</evidence>
<keyword evidence="18" id="KW-1185">Reference proteome</keyword>
<dbReference type="InterPro" id="IPR036734">
    <property type="entry name" value="Neur_chan_lig-bd_sf"/>
</dbReference>
<name>A0A813XIB2_9BILA</name>
<evidence type="ECO:0000256" key="9">
    <source>
        <dbReference type="ARBA" id="ARBA00023170"/>
    </source>
</evidence>
<evidence type="ECO:0000256" key="12">
    <source>
        <dbReference type="ARBA" id="ARBA00023303"/>
    </source>
</evidence>
<keyword evidence="14" id="KW-0732">Signal</keyword>
<dbReference type="GO" id="GO:0045211">
    <property type="term" value="C:postsynaptic membrane"/>
    <property type="evidence" value="ECO:0007669"/>
    <property type="project" value="InterPro"/>
</dbReference>
<keyword evidence="8" id="KW-1015">Disulfide bond</keyword>
<proteinExistence type="inferred from homology"/>
<feature type="signal peptide" evidence="14">
    <location>
        <begin position="1"/>
        <end position="20"/>
    </location>
</feature>
<feature type="transmembrane region" description="Helical" evidence="14">
    <location>
        <begin position="245"/>
        <end position="268"/>
    </location>
</feature>
<dbReference type="GO" id="GO:0004888">
    <property type="term" value="F:transmembrane signaling receptor activity"/>
    <property type="evidence" value="ECO:0007669"/>
    <property type="project" value="InterPro"/>
</dbReference>
<dbReference type="Gene3D" id="2.70.170.10">
    <property type="entry name" value="Neurotransmitter-gated ion-channel ligand-binding domain"/>
    <property type="match status" value="1"/>
</dbReference>
<keyword evidence="9" id="KW-0675">Receptor</keyword>
<evidence type="ECO:0000256" key="2">
    <source>
        <dbReference type="ARBA" id="ARBA00022475"/>
    </source>
</evidence>
<sequence length="580" mass="66917">MRFLQFTFLLIYTIFLPVLVVDCTMQQARLNNEKLLIKKLTENYPQKFGRPLLNDSDGPVVIKLRIQLIQIVKLDAIDQTMVTNVWTNYHWTDPYLTWNPDDYNGLSSIRIPASFAFEHDIVLLNNADERLNNQRDALLVIYSNGELLRIPRSLYSSTCNIDLKNFPFDTQNCSISFGSWAYDHTLIDLEFYDNQDKIDLNDYESSKEWQISEKENFGERTVRIIEGKNYTVLTYYLILNRNPGFYTYLLIFPCILLAFLTMVVFWLPPETPSKLLLGMNVFSGFFLLLLLLAELVPTSTNEVPYIGIYYCLNMVMIALSSFLCTIVVHIYFRADTFCKMPIILKKIFLEWLARLYCMQPSKSSQTFSQRSLLTSGLLQGSKNVTNADKFEKFELLKERFKTYRENVLKAGFDNLVKSNPTLNGSFNAGHCNQSTSSLNLNKQNCFCTFCTYCSQQQAILAEIAYLNNLEHDIKEIRDYLRDTRKKLETKELKQKVASDWKQVALVLDRTFFYIYLVITLLTIFLLFPKNAFSRSDANTDSPSSTTLLSTISNAVSTVTSATLALNRNNEQTSTDGVIFF</sequence>
<feature type="transmembrane region" description="Helical" evidence="14">
    <location>
        <begin position="307"/>
        <end position="332"/>
    </location>
</feature>
<keyword evidence="12 14" id="KW-0407">Ion channel</keyword>
<dbReference type="Pfam" id="PF02932">
    <property type="entry name" value="Neur_chan_memb"/>
    <property type="match status" value="1"/>
</dbReference>
<keyword evidence="3 14" id="KW-0812">Transmembrane</keyword>
<comment type="similarity">
    <text evidence="14">Belongs to the ligand-gated ion channel (TC 1.A.9) family.</text>
</comment>
<dbReference type="InterPro" id="IPR018000">
    <property type="entry name" value="Neurotransmitter_ion_chnl_CS"/>
</dbReference>
<evidence type="ECO:0000256" key="11">
    <source>
        <dbReference type="ARBA" id="ARBA00023286"/>
    </source>
</evidence>
<keyword evidence="4 14" id="KW-1133">Transmembrane helix</keyword>
<feature type="domain" description="Neurotransmitter-gated ion-channel transmembrane" evidence="16">
    <location>
        <begin position="250"/>
        <end position="522"/>
    </location>
</feature>
<dbReference type="InterPro" id="IPR006201">
    <property type="entry name" value="Neur_channel"/>
</dbReference>
<dbReference type="FunFam" id="2.70.170.10:FF:000028">
    <property type="entry name" value="AcetylCholine Receptor"/>
    <property type="match status" value="1"/>
</dbReference>
<evidence type="ECO:0000256" key="4">
    <source>
        <dbReference type="ARBA" id="ARBA00022989"/>
    </source>
</evidence>
<protein>
    <submittedName>
        <fullName evidence="17">Uncharacterized protein</fullName>
    </submittedName>
</protein>
<dbReference type="Gene3D" id="1.20.58.390">
    <property type="entry name" value="Neurotransmitter-gated ion-channel transmembrane domain"/>
    <property type="match status" value="2"/>
</dbReference>
<dbReference type="PROSITE" id="PS00236">
    <property type="entry name" value="NEUROTR_ION_CHANNEL"/>
    <property type="match status" value="1"/>
</dbReference>
<evidence type="ECO:0000256" key="1">
    <source>
        <dbReference type="ARBA" id="ARBA00022448"/>
    </source>
</evidence>
<dbReference type="SUPFAM" id="SSF63712">
    <property type="entry name" value="Nicotinic receptor ligand binding domain-like"/>
    <property type="match status" value="1"/>
</dbReference>